<feature type="domain" description="Carboxymuconolactone decarboxylase-like" evidence="1">
    <location>
        <begin position="178"/>
        <end position="261"/>
    </location>
</feature>
<evidence type="ECO:0000313" key="2">
    <source>
        <dbReference type="EMBL" id="WOB24498.1"/>
    </source>
</evidence>
<dbReference type="PANTHER" id="PTHR33570">
    <property type="entry name" value="4-CARBOXYMUCONOLACTONE DECARBOXYLASE FAMILY PROTEIN"/>
    <property type="match status" value="1"/>
</dbReference>
<protein>
    <submittedName>
        <fullName evidence="2">Carboxymuconolactone decarboxylase family protein</fullName>
    </submittedName>
</protein>
<keyword evidence="3" id="KW-1185">Reference proteome</keyword>
<dbReference type="RefSeq" id="WP_316685806.1">
    <property type="nucleotide sequence ID" value="NZ_CP103837.1"/>
</dbReference>
<dbReference type="InterPro" id="IPR029032">
    <property type="entry name" value="AhpD-like"/>
</dbReference>
<dbReference type="Gene3D" id="1.20.1290.10">
    <property type="entry name" value="AhpD-like"/>
    <property type="match status" value="1"/>
</dbReference>
<sequence length="265" mass="27541">MDFTVLILRSGSERPINAPRRPPLIARLVVCVLGAAAACVVAPSPAAARSPESIGMPISESLSPRQQAIAPIAAFAATGDIDRLKNALEAGLDAGLTINECKELLVQVYAYAGFPRSLNALAALMQVVQARQQRGVTDAQGALPGPIPTGPELLALGTANQTQLVGAAVSGPLFDFAPAIDAYLKTHLFGDVFARDNLDWMSRELATVSMLAALEGVDSQLQSHLKISMNIGVSSAQLNALAQVLDKRVGAAAGTRAKAALAKTQ</sequence>
<dbReference type="GeneID" id="95584552"/>
<accession>A0ABZ0D878</accession>
<reference evidence="2 3" key="1">
    <citation type="submission" date="2022-08" db="EMBL/GenBank/DDBJ databases">
        <title>Whole genome sequencing-based tracing of a 2022 introduction and outbreak of Xanthomonas hortorum pv. pelargonii.</title>
        <authorList>
            <person name="Iruegas-Bocardo F."/>
            <person name="Weisberg A.K."/>
            <person name="Riutta E.R."/>
            <person name="Kilday K."/>
            <person name="Bonkowski J.C."/>
            <person name="Creswell T."/>
            <person name="Daughtrey M.L."/>
            <person name="Rane K."/>
            <person name="Grunwald N.J."/>
            <person name="Chang J.H."/>
            <person name="Putnam M.L."/>
        </authorList>
    </citation>
    <scope>NUCLEOTIDE SEQUENCE [LARGE SCALE GENOMIC DNA]</scope>
    <source>
        <strain evidence="2 3">22-325</strain>
    </source>
</reference>
<dbReference type="Pfam" id="PF02627">
    <property type="entry name" value="CMD"/>
    <property type="match status" value="2"/>
</dbReference>
<evidence type="ECO:0000259" key="1">
    <source>
        <dbReference type="Pfam" id="PF02627"/>
    </source>
</evidence>
<organism evidence="2 3">
    <name type="scientific">Xanthomonas dyei</name>
    <dbReference type="NCBI Taxonomy" id="743699"/>
    <lineage>
        <taxon>Bacteria</taxon>
        <taxon>Pseudomonadati</taxon>
        <taxon>Pseudomonadota</taxon>
        <taxon>Gammaproteobacteria</taxon>
        <taxon>Lysobacterales</taxon>
        <taxon>Lysobacteraceae</taxon>
        <taxon>Xanthomonas</taxon>
    </lineage>
</organism>
<dbReference type="SUPFAM" id="SSF69118">
    <property type="entry name" value="AhpD-like"/>
    <property type="match status" value="1"/>
</dbReference>
<dbReference type="Proteomes" id="UP001304534">
    <property type="component" value="Chromosome"/>
</dbReference>
<dbReference type="InterPro" id="IPR052512">
    <property type="entry name" value="4CMD/NDH-1_regulator"/>
</dbReference>
<dbReference type="EMBL" id="CP103840">
    <property type="protein sequence ID" value="WOB24498.1"/>
    <property type="molecule type" value="Genomic_DNA"/>
</dbReference>
<proteinExistence type="predicted"/>
<dbReference type="PANTHER" id="PTHR33570:SF2">
    <property type="entry name" value="CARBOXYMUCONOLACTONE DECARBOXYLASE-LIKE DOMAIN-CONTAINING PROTEIN"/>
    <property type="match status" value="1"/>
</dbReference>
<evidence type="ECO:0000313" key="3">
    <source>
        <dbReference type="Proteomes" id="UP001304534"/>
    </source>
</evidence>
<name>A0ABZ0D878_9XANT</name>
<feature type="domain" description="Carboxymuconolactone decarboxylase-like" evidence="1">
    <location>
        <begin position="60"/>
        <end position="124"/>
    </location>
</feature>
<gene>
    <name evidence="2" type="ORF">NYR99_11720</name>
</gene>
<dbReference type="InterPro" id="IPR003779">
    <property type="entry name" value="CMD-like"/>
</dbReference>